<dbReference type="EMBL" id="ATBP01002321">
    <property type="protein sequence ID" value="ETR65985.1"/>
    <property type="molecule type" value="Genomic_DNA"/>
</dbReference>
<comment type="caution">
    <text evidence="2">The sequence shown here is derived from an EMBL/GenBank/DDBJ whole genome shotgun (WGS) entry which is preliminary data.</text>
</comment>
<dbReference type="AlphaFoldDB" id="A0A1V1NTT4"/>
<feature type="compositionally biased region" description="Basic residues" evidence="1">
    <location>
        <begin position="112"/>
        <end position="125"/>
    </location>
</feature>
<reference evidence="3" key="1">
    <citation type="submission" date="2012-11" db="EMBL/GenBank/DDBJ databases">
        <authorList>
            <person name="Lucero-Rivera Y.E."/>
            <person name="Tovar-Ramirez D."/>
        </authorList>
    </citation>
    <scope>NUCLEOTIDE SEQUENCE [LARGE SCALE GENOMIC DNA]</scope>
    <source>
        <strain evidence="3">Araruama</strain>
    </source>
</reference>
<accession>A0A1V1NTT4</accession>
<evidence type="ECO:0000313" key="2">
    <source>
        <dbReference type="EMBL" id="ETR65985.1"/>
    </source>
</evidence>
<gene>
    <name evidence="2" type="ORF">OMM_13409</name>
</gene>
<dbReference type="Proteomes" id="UP000189670">
    <property type="component" value="Unassembled WGS sequence"/>
</dbReference>
<organism evidence="2 3">
    <name type="scientific">Candidatus Magnetoglobus multicellularis str. Araruama</name>
    <dbReference type="NCBI Taxonomy" id="890399"/>
    <lineage>
        <taxon>Bacteria</taxon>
        <taxon>Pseudomonadati</taxon>
        <taxon>Thermodesulfobacteriota</taxon>
        <taxon>Desulfobacteria</taxon>
        <taxon>Desulfobacterales</taxon>
        <taxon>Desulfobacteraceae</taxon>
        <taxon>Candidatus Magnetoglobus</taxon>
    </lineage>
</organism>
<feature type="region of interest" description="Disordered" evidence="1">
    <location>
        <begin position="112"/>
        <end position="132"/>
    </location>
</feature>
<feature type="non-terminal residue" evidence="2">
    <location>
        <position position="140"/>
    </location>
</feature>
<sequence length="140" mass="16733">MNRFPFSPFIALLQAQGFYLTHRDYTNILTVMHLEGRWTRTRLKFTLQSLIIKTRDDRYLFDHIFNDYFQLADQDIVFTDLDIHEAKKDLHELALKDAGLLERFIHKALSKPRRPKISVRHHRSRPPQPSRKSWVAFGLM</sequence>
<name>A0A1V1NTT4_9BACT</name>
<protein>
    <submittedName>
        <fullName evidence="2">Uncharacterized protein</fullName>
    </submittedName>
</protein>
<evidence type="ECO:0000313" key="3">
    <source>
        <dbReference type="Proteomes" id="UP000189670"/>
    </source>
</evidence>
<proteinExistence type="predicted"/>
<evidence type="ECO:0000256" key="1">
    <source>
        <dbReference type="SAM" id="MobiDB-lite"/>
    </source>
</evidence>